<keyword evidence="13" id="KW-1185">Reference proteome</keyword>
<dbReference type="GO" id="GO:0006890">
    <property type="term" value="P:retrograde vesicle-mediated transport, Golgi to endoplasmic reticulum"/>
    <property type="evidence" value="ECO:0007669"/>
    <property type="project" value="TreeGrafter"/>
</dbReference>
<dbReference type="InterPro" id="IPR006692">
    <property type="entry name" value="Beta-prop_COPA/B_2nd"/>
</dbReference>
<dbReference type="AlphaFoldDB" id="A0A8J6B0L0"/>
<feature type="repeat" description="WD" evidence="9">
    <location>
        <begin position="245"/>
        <end position="285"/>
    </location>
</feature>
<evidence type="ECO:0000313" key="12">
    <source>
        <dbReference type="EMBL" id="KAG9391699.1"/>
    </source>
</evidence>
<keyword evidence="7" id="KW-0333">Golgi apparatus</keyword>
<feature type="repeat" description="WD" evidence="9">
    <location>
        <begin position="89"/>
        <end position="130"/>
    </location>
</feature>
<feature type="compositionally biased region" description="Acidic residues" evidence="10">
    <location>
        <begin position="895"/>
        <end position="911"/>
    </location>
</feature>
<evidence type="ECO:0000256" key="4">
    <source>
        <dbReference type="ARBA" id="ARBA00022737"/>
    </source>
</evidence>
<dbReference type="SMART" id="SM00320">
    <property type="entry name" value="WD40"/>
    <property type="match status" value="6"/>
</dbReference>
<comment type="caution">
    <text evidence="12">The sequence shown here is derived from an EMBL/GenBank/DDBJ whole genome shotgun (WGS) entry which is preliminary data.</text>
</comment>
<proteinExistence type="predicted"/>
<evidence type="ECO:0000256" key="9">
    <source>
        <dbReference type="PROSITE-ProRule" id="PRU00221"/>
    </source>
</evidence>
<keyword evidence="5" id="KW-0931">ER-Golgi transport</keyword>
<gene>
    <name evidence="12" type="ORF">J8273_6475</name>
</gene>
<feature type="repeat" description="WD" evidence="9">
    <location>
        <begin position="131"/>
        <end position="172"/>
    </location>
</feature>
<dbReference type="GO" id="GO:0030126">
    <property type="term" value="C:COPI vesicle coat"/>
    <property type="evidence" value="ECO:0007669"/>
    <property type="project" value="TreeGrafter"/>
</dbReference>
<dbReference type="InterPro" id="IPR001680">
    <property type="entry name" value="WD40_rpt"/>
</dbReference>
<accession>A0A8J6B0L0</accession>
<dbReference type="CDD" id="cd00200">
    <property type="entry name" value="WD40"/>
    <property type="match status" value="1"/>
</dbReference>
<dbReference type="Pfam" id="PF04053">
    <property type="entry name" value="B-prop_COPA_B_2nd"/>
    <property type="match status" value="1"/>
</dbReference>
<dbReference type="PANTHER" id="PTHR19876">
    <property type="entry name" value="COATOMER"/>
    <property type="match status" value="1"/>
</dbReference>
<sequence length="1234" mass="134872">MLTKLETRSSRVKGVDFHPKRPFVIVSLHNGLIQIWDTTVGTLVDTFNEHNGPVRGIHFHPSQSLFVSGGDDSKIKVWDYKKKRCLYTLVGHTDYIRTTFFHPEMPWIVSASDDQTVRIWNWQSRELIADLVGHNHWVMCAAFHPSDMYVASASLDMTVRVWNISQLRKRQSQNAIQSIAMQVLTLPMTIIASSVIGYGHGKGLNWVSWHPDEPRTLITTSDDQSVRIWRHSTVKDGMLFPVATLFGHSHNVTCARYVNKAMIISTGEDGSVRFYDAKKKTVIDERKMDSRVWVAACHPSRNLIAIGHDSGLTVMATNRERPAFCVSTDGETVFYVQHQKFISRSLTTDADQLYRGDFKPQFAPKGMFGAGKVRMYPSLLQITEKPGSDTPFPLILNYTGPSGSLFDVLHDDTKAIYQMTAASSAILISGSSGAPEHLAVLEEGNTQRLRLYRYGSTGLQPERGDVIKLESSGRKLCPAGPGEVVVIYDDSVELIDCKASEHRRAIAISGARRLTWTPDFEYAAIQTKNSITVVDRRFSAVCSMRDHIRIKGATWSCPVGNSNTCTTPSRQRVVIFATLTHVKYLLLDGEVGVLTSINRPVYPVAMVGSKFWYIDRHHHLHALALDTTIMAFQFAVLEERDADIRTFARKCLAVETGTAIVSYLYRKGRADIALAFARTARIKFPLAIECKDLATASSVADHLASPKAFSELAQLAMSMGSPAIAAEGLDKGGRSSVFIRTVAGAPPATVDPADPIGSIVAKQGDITDLLKASGLHALAAAAAFRRGQTPETSHVPAVRIAKIREFTANFDGRSTLTPLEPVIDPEAAMQDLPSVVHPVPFLSTLDTAASEDTGLAGDWEDDLELSDDDEEETPAVSKPAPAKAKVAATPNAGGWDDDDLDLSDEDEDEFVEGPSGGAPCPLPAEHPFMGRAIDATPVELFAMGKADAALARLAASPVQAHVSNKEVREVIRMAAVSSTVFISGAPIPLADPDTLPLNSATAAPRVPFTDAGLANQLESAHQDVCNIGNNVSVEQGVAQLDAAIARLRTVIVAHAVIHPMEKVAEDSVPAKARNLIHFCILDRERRSATDPMDQLRALSYEAFFVSRQMKDWSPLTTPIVKLARNDHFKACKTAELWPYVQYFSQALVSHNLSVADKTQNDKVRAKAGKKLSEPGTVQTYADERFGIISQNNGFFNAAEPLEPLTLQDDKELCPICGTAHAAGFHGECVCGIDV</sequence>
<evidence type="ECO:0000256" key="3">
    <source>
        <dbReference type="ARBA" id="ARBA00022574"/>
    </source>
</evidence>
<dbReference type="Gene3D" id="1.25.40.470">
    <property type="match status" value="1"/>
</dbReference>
<dbReference type="InterPro" id="IPR050844">
    <property type="entry name" value="Coatomer_complex_subunit"/>
</dbReference>
<dbReference type="GO" id="GO:0000139">
    <property type="term" value="C:Golgi membrane"/>
    <property type="evidence" value="ECO:0007669"/>
    <property type="project" value="UniProtKB-SubCell"/>
</dbReference>
<name>A0A8J6B0L0_9EUKA</name>
<dbReference type="Proteomes" id="UP000717585">
    <property type="component" value="Unassembled WGS sequence"/>
</dbReference>
<dbReference type="GO" id="GO:0006891">
    <property type="term" value="P:intra-Golgi vesicle-mediated transport"/>
    <property type="evidence" value="ECO:0007669"/>
    <property type="project" value="TreeGrafter"/>
</dbReference>
<dbReference type="PROSITE" id="PS50294">
    <property type="entry name" value="WD_REPEATS_REGION"/>
    <property type="match status" value="4"/>
</dbReference>
<dbReference type="SUPFAM" id="SSF50978">
    <property type="entry name" value="WD40 repeat-like"/>
    <property type="match status" value="1"/>
</dbReference>
<dbReference type="InterPro" id="IPR019775">
    <property type="entry name" value="WD40_repeat_CS"/>
</dbReference>
<feature type="region of interest" description="Disordered" evidence="10">
    <location>
        <begin position="858"/>
        <end position="919"/>
    </location>
</feature>
<evidence type="ECO:0000256" key="8">
    <source>
        <dbReference type="ARBA" id="ARBA00023136"/>
    </source>
</evidence>
<dbReference type="PRINTS" id="PR00320">
    <property type="entry name" value="GPROTEINBRPT"/>
</dbReference>
<comment type="subcellular location">
    <subcellularLocation>
        <location evidence="2">Cytoplasm</location>
    </subcellularLocation>
    <subcellularLocation>
        <location evidence="1">Golgi apparatus membrane</location>
        <topology evidence="1">Peripheral membrane protein</topology>
        <orientation evidence="1">Cytoplasmic side</orientation>
    </subcellularLocation>
</comment>
<dbReference type="PROSITE" id="PS50082">
    <property type="entry name" value="WD_REPEATS_2"/>
    <property type="match status" value="6"/>
</dbReference>
<protein>
    <submittedName>
        <fullName evidence="12">Coatomer subunit, alpha (CopA)</fullName>
    </submittedName>
</protein>
<feature type="repeat" description="WD" evidence="9">
    <location>
        <begin position="197"/>
        <end position="229"/>
    </location>
</feature>
<reference evidence="12" key="1">
    <citation type="submission" date="2021-05" db="EMBL/GenBank/DDBJ databases">
        <title>A free-living protist that lacks canonical eukaryotic 1 DNA replication and segregation systems.</title>
        <authorList>
            <person name="Salas-Leiva D.E."/>
            <person name="Tromer E.C."/>
            <person name="Curtis B.A."/>
            <person name="Jerlstrom-Hultqvist J."/>
            <person name="Kolisko M."/>
            <person name="Yi Z."/>
            <person name="Salas-Leiva J.S."/>
            <person name="Gallot-Lavallee L."/>
            <person name="Kops G.J.P.L."/>
            <person name="Archibald J.M."/>
            <person name="Simpson A.G.B."/>
            <person name="Roger A.J."/>
        </authorList>
    </citation>
    <scope>NUCLEOTIDE SEQUENCE</scope>
    <source>
        <strain evidence="12">BICM</strain>
    </source>
</reference>
<evidence type="ECO:0000256" key="1">
    <source>
        <dbReference type="ARBA" id="ARBA00004255"/>
    </source>
</evidence>
<evidence type="ECO:0000313" key="13">
    <source>
        <dbReference type="Proteomes" id="UP000717585"/>
    </source>
</evidence>
<organism evidence="12 13">
    <name type="scientific">Carpediemonas membranifera</name>
    <dbReference type="NCBI Taxonomy" id="201153"/>
    <lineage>
        <taxon>Eukaryota</taxon>
        <taxon>Metamonada</taxon>
        <taxon>Carpediemonas-like organisms</taxon>
        <taxon>Carpediemonas</taxon>
    </lineage>
</organism>
<feature type="domain" description="COPA/B second beta-propeller" evidence="11">
    <location>
        <begin position="392"/>
        <end position="615"/>
    </location>
</feature>
<feature type="repeat" description="WD" evidence="9">
    <location>
        <begin position="5"/>
        <end position="46"/>
    </location>
</feature>
<evidence type="ECO:0000256" key="10">
    <source>
        <dbReference type="SAM" id="MobiDB-lite"/>
    </source>
</evidence>
<dbReference type="Pfam" id="PF00400">
    <property type="entry name" value="WD40"/>
    <property type="match status" value="6"/>
</dbReference>
<keyword evidence="3 9" id="KW-0853">WD repeat</keyword>
<dbReference type="InterPro" id="IPR015943">
    <property type="entry name" value="WD40/YVTN_repeat-like_dom_sf"/>
</dbReference>
<dbReference type="EMBL" id="JAHDYR010000053">
    <property type="protein sequence ID" value="KAG9391699.1"/>
    <property type="molecule type" value="Genomic_DNA"/>
</dbReference>
<keyword evidence="8" id="KW-0472">Membrane</keyword>
<evidence type="ECO:0000256" key="7">
    <source>
        <dbReference type="ARBA" id="ARBA00023034"/>
    </source>
</evidence>
<evidence type="ECO:0000256" key="5">
    <source>
        <dbReference type="ARBA" id="ARBA00022892"/>
    </source>
</evidence>
<evidence type="ECO:0000259" key="11">
    <source>
        <dbReference type="Pfam" id="PF04053"/>
    </source>
</evidence>
<dbReference type="Gene3D" id="2.130.10.10">
    <property type="entry name" value="YVTN repeat-like/Quinoprotein amine dehydrogenase"/>
    <property type="match status" value="1"/>
</dbReference>
<dbReference type="InterPro" id="IPR036322">
    <property type="entry name" value="WD40_repeat_dom_sf"/>
</dbReference>
<feature type="compositionally biased region" description="Low complexity" evidence="10">
    <location>
        <begin position="874"/>
        <end position="888"/>
    </location>
</feature>
<dbReference type="GO" id="GO:0006888">
    <property type="term" value="P:endoplasmic reticulum to Golgi vesicle-mediated transport"/>
    <property type="evidence" value="ECO:0007669"/>
    <property type="project" value="TreeGrafter"/>
</dbReference>
<dbReference type="GO" id="GO:0006886">
    <property type="term" value="P:intracellular protein transport"/>
    <property type="evidence" value="ECO:0007669"/>
    <property type="project" value="InterPro"/>
</dbReference>
<dbReference type="GO" id="GO:0005198">
    <property type="term" value="F:structural molecule activity"/>
    <property type="evidence" value="ECO:0007669"/>
    <property type="project" value="InterPro"/>
</dbReference>
<dbReference type="PANTHER" id="PTHR19876:SF1">
    <property type="entry name" value="COATOMER SUBUNIT ALPHA"/>
    <property type="match status" value="1"/>
</dbReference>
<dbReference type="InterPro" id="IPR020472">
    <property type="entry name" value="WD40_PAC1"/>
</dbReference>
<feature type="compositionally biased region" description="Acidic residues" evidence="10">
    <location>
        <begin position="858"/>
        <end position="873"/>
    </location>
</feature>
<feature type="repeat" description="WD" evidence="9">
    <location>
        <begin position="47"/>
        <end position="88"/>
    </location>
</feature>
<keyword evidence="6" id="KW-0653">Protein transport</keyword>
<dbReference type="OrthoDB" id="10261470at2759"/>
<keyword evidence="4" id="KW-0677">Repeat</keyword>
<keyword evidence="6" id="KW-0813">Transport</keyword>
<evidence type="ECO:0000256" key="6">
    <source>
        <dbReference type="ARBA" id="ARBA00022927"/>
    </source>
</evidence>
<dbReference type="PROSITE" id="PS00678">
    <property type="entry name" value="WD_REPEATS_1"/>
    <property type="match status" value="1"/>
</dbReference>
<evidence type="ECO:0000256" key="2">
    <source>
        <dbReference type="ARBA" id="ARBA00004496"/>
    </source>
</evidence>